<proteinExistence type="predicted"/>
<accession>A0AAW0W0H9</accession>
<reference evidence="2 3" key="1">
    <citation type="journal article" date="2024" name="BMC Genomics">
        <title>Genome assembly of redclaw crayfish (Cherax quadricarinatus) provides insights into its immune adaptation and hypoxia tolerance.</title>
        <authorList>
            <person name="Liu Z."/>
            <person name="Zheng J."/>
            <person name="Li H."/>
            <person name="Fang K."/>
            <person name="Wang S."/>
            <person name="He J."/>
            <person name="Zhou D."/>
            <person name="Weng S."/>
            <person name="Chi M."/>
            <person name="Gu Z."/>
            <person name="He J."/>
            <person name="Li F."/>
            <person name="Wang M."/>
        </authorList>
    </citation>
    <scope>NUCLEOTIDE SEQUENCE [LARGE SCALE GENOMIC DNA]</scope>
    <source>
        <strain evidence="2">ZL_2023a</strain>
    </source>
</reference>
<feature type="region of interest" description="Disordered" evidence="1">
    <location>
        <begin position="198"/>
        <end position="227"/>
    </location>
</feature>
<dbReference type="AlphaFoldDB" id="A0AAW0W0H9"/>
<feature type="compositionally biased region" description="Polar residues" evidence="1">
    <location>
        <begin position="215"/>
        <end position="227"/>
    </location>
</feature>
<dbReference type="EMBL" id="JARKIK010000095">
    <property type="protein sequence ID" value="KAK8722545.1"/>
    <property type="molecule type" value="Genomic_DNA"/>
</dbReference>
<comment type="caution">
    <text evidence="2">The sequence shown here is derived from an EMBL/GenBank/DDBJ whole genome shotgun (WGS) entry which is preliminary data.</text>
</comment>
<gene>
    <name evidence="2" type="ORF">OTU49_012264</name>
</gene>
<evidence type="ECO:0000313" key="2">
    <source>
        <dbReference type="EMBL" id="KAK8722545.1"/>
    </source>
</evidence>
<feature type="non-terminal residue" evidence="2">
    <location>
        <position position="242"/>
    </location>
</feature>
<keyword evidence="3" id="KW-1185">Reference proteome</keyword>
<protein>
    <submittedName>
        <fullName evidence="2">Uncharacterized protein</fullName>
    </submittedName>
</protein>
<name>A0AAW0W0H9_CHEQU</name>
<organism evidence="2 3">
    <name type="scientific">Cherax quadricarinatus</name>
    <name type="common">Australian red claw crayfish</name>
    <dbReference type="NCBI Taxonomy" id="27406"/>
    <lineage>
        <taxon>Eukaryota</taxon>
        <taxon>Metazoa</taxon>
        <taxon>Ecdysozoa</taxon>
        <taxon>Arthropoda</taxon>
        <taxon>Crustacea</taxon>
        <taxon>Multicrustacea</taxon>
        <taxon>Malacostraca</taxon>
        <taxon>Eumalacostraca</taxon>
        <taxon>Eucarida</taxon>
        <taxon>Decapoda</taxon>
        <taxon>Pleocyemata</taxon>
        <taxon>Astacidea</taxon>
        <taxon>Parastacoidea</taxon>
        <taxon>Parastacidae</taxon>
        <taxon>Cherax</taxon>
    </lineage>
</organism>
<evidence type="ECO:0000313" key="3">
    <source>
        <dbReference type="Proteomes" id="UP001445076"/>
    </source>
</evidence>
<evidence type="ECO:0000256" key="1">
    <source>
        <dbReference type="SAM" id="MobiDB-lite"/>
    </source>
</evidence>
<feature type="region of interest" description="Disordered" evidence="1">
    <location>
        <begin position="87"/>
        <end position="126"/>
    </location>
</feature>
<dbReference type="Proteomes" id="UP001445076">
    <property type="component" value="Unassembled WGS sequence"/>
</dbReference>
<sequence length="242" mass="24769">MGEPVVRPGRSSQLWDQQAMGIGQATNASPVTAVHHHSPSIVHPPTSFASVAHLCHSPFYFSTEVGEVGCSSESEVQRCGSDTIKLERGGTSGAGEAYYPTLPPHHPQAMDDVSPPSGSGAFYGGPQPYRPPDGYYNLLGGLSAASPAQYATPGSGAALPVVSPTPSKVEPPTYVEASHTPLTFAEAAAPMDFSSNPPSLNFSGAPSAPYGAGSDFSNAQGYPQTATNPLSLLSDVALGGDA</sequence>